<dbReference type="RefSeq" id="WP_165330346.1">
    <property type="nucleotide sequence ID" value="NZ_JAAKZW010000006.1"/>
</dbReference>
<dbReference type="GO" id="GO:0004563">
    <property type="term" value="F:beta-N-acetylhexosaminidase activity"/>
    <property type="evidence" value="ECO:0007669"/>
    <property type="project" value="UniProtKB-EC"/>
</dbReference>
<dbReference type="InterPro" id="IPR015882">
    <property type="entry name" value="HEX_bac_N"/>
</dbReference>
<dbReference type="SUPFAM" id="SSF55545">
    <property type="entry name" value="beta-N-acetylhexosaminidase-like domain"/>
    <property type="match status" value="1"/>
</dbReference>
<dbReference type="PANTHER" id="PTHR22600">
    <property type="entry name" value="BETA-HEXOSAMINIDASE"/>
    <property type="match status" value="1"/>
</dbReference>
<dbReference type="InterPro" id="IPR029018">
    <property type="entry name" value="Hex-like_dom2"/>
</dbReference>
<dbReference type="GO" id="GO:0016020">
    <property type="term" value="C:membrane"/>
    <property type="evidence" value="ECO:0007669"/>
    <property type="project" value="TreeGrafter"/>
</dbReference>
<evidence type="ECO:0000259" key="8">
    <source>
        <dbReference type="Pfam" id="PF02838"/>
    </source>
</evidence>
<comment type="catalytic activity">
    <reaction evidence="1">
        <text>Hydrolysis of terminal non-reducing N-acetyl-D-hexosamine residues in N-acetyl-beta-D-hexosaminides.</text>
        <dbReference type="EC" id="3.2.1.52"/>
    </reaction>
</comment>
<dbReference type="PIRSF" id="PIRSF001093">
    <property type="entry name" value="B-hxosamndse_ab_euk"/>
    <property type="match status" value="1"/>
</dbReference>
<accession>A0A6G4XCD3</accession>
<reference evidence="9 10" key="1">
    <citation type="submission" date="2020-02" db="EMBL/GenBank/DDBJ databases">
        <title>Whole-genome analyses of novel actinobacteria.</title>
        <authorList>
            <person name="Sahin N."/>
            <person name="Tokatli A."/>
        </authorList>
    </citation>
    <scope>NUCLEOTIDE SEQUENCE [LARGE SCALE GENOMIC DNA]</scope>
    <source>
        <strain evidence="9 10">YC504</strain>
    </source>
</reference>
<dbReference type="Gene3D" id="3.20.20.80">
    <property type="entry name" value="Glycosidases"/>
    <property type="match status" value="1"/>
</dbReference>
<dbReference type="GO" id="GO:0005975">
    <property type="term" value="P:carbohydrate metabolic process"/>
    <property type="evidence" value="ECO:0007669"/>
    <property type="project" value="InterPro"/>
</dbReference>
<proteinExistence type="inferred from homology"/>
<evidence type="ECO:0000259" key="7">
    <source>
        <dbReference type="Pfam" id="PF00728"/>
    </source>
</evidence>
<dbReference type="Pfam" id="PF00728">
    <property type="entry name" value="Glyco_hydro_20"/>
    <property type="match status" value="1"/>
</dbReference>
<feature type="domain" description="Beta-hexosaminidase bacterial type N-terminal" evidence="8">
    <location>
        <begin position="2"/>
        <end position="112"/>
    </location>
</feature>
<keyword evidence="10" id="KW-1185">Reference proteome</keyword>
<evidence type="ECO:0000256" key="5">
    <source>
        <dbReference type="ARBA" id="ARBA00023295"/>
    </source>
</evidence>
<dbReference type="AlphaFoldDB" id="A0A6G4XCD3"/>
<evidence type="ECO:0000256" key="4">
    <source>
        <dbReference type="ARBA" id="ARBA00022801"/>
    </source>
</evidence>
<dbReference type="InterPro" id="IPR015883">
    <property type="entry name" value="Glyco_hydro_20_cat"/>
</dbReference>
<evidence type="ECO:0000313" key="9">
    <source>
        <dbReference type="EMBL" id="NGO74822.1"/>
    </source>
</evidence>
<evidence type="ECO:0000256" key="6">
    <source>
        <dbReference type="PIRSR" id="PIRSR625705-1"/>
    </source>
</evidence>
<dbReference type="EC" id="3.2.1.52" evidence="3"/>
<dbReference type="EMBL" id="JAAKZW010000006">
    <property type="protein sequence ID" value="NGO74822.1"/>
    <property type="molecule type" value="Genomic_DNA"/>
</dbReference>
<dbReference type="CDD" id="cd06563">
    <property type="entry name" value="GH20_chitobiase-like"/>
    <property type="match status" value="1"/>
</dbReference>
<comment type="similarity">
    <text evidence="2">Belongs to the glycosyl hydrolase 20 family.</text>
</comment>
<gene>
    <name evidence="9" type="ORF">G6045_03845</name>
</gene>
<sequence length="470" mass="51800">MLIPRPRQVVRQSGHFILDTQTTLHLAPGAERAADLLRLRTGLPLQAAPDSSFVLAIDPALSGLGDEGYGLTVGRDAVLLRARTDAGLVNGVHTLAALIERGHRLPCAQISDSPRFPWRGAMLDVGRHFLPISYVRDFVDRIAAYKLNVLHLHLTEDQGWRMPVDAYPLLTEIGSVRAQTGGDSTPHGGHYTKAELRDLVTYAAARGVRVMPEIEMPGHARAAIAAYPELGNVPERRLTVWDRWGVCENVLGVHDEVFTFLETVLGEVMDIFEGPYIHLGGDECPTGEWEESPRARAVAAEAGLSPKELNAWFLTRVGRYLLENGRTPVSWAEPDATALPPEFVVMPWRDAAHGQGAARRGHELVMTPHRTTYLDYPQSDAPHEPPGQPGDPVTLDDVYGAEPAPAEWEPAERAKVLGTQAQLWTEHAATPAEIDYLLFPRIAALAEVAWSEGPRDLPDFRRRLQATRTH</sequence>
<dbReference type="GO" id="GO:0030203">
    <property type="term" value="P:glycosaminoglycan metabolic process"/>
    <property type="evidence" value="ECO:0007669"/>
    <property type="project" value="TreeGrafter"/>
</dbReference>
<evidence type="ECO:0000256" key="2">
    <source>
        <dbReference type="ARBA" id="ARBA00006285"/>
    </source>
</evidence>
<dbReference type="Gene3D" id="3.30.379.10">
    <property type="entry name" value="Chitobiase/beta-hexosaminidase domain 2-like"/>
    <property type="match status" value="1"/>
</dbReference>
<feature type="domain" description="Glycoside hydrolase family 20 catalytic" evidence="7">
    <location>
        <begin position="116"/>
        <end position="452"/>
    </location>
</feature>
<organism evidence="9 10">
    <name type="scientific">Streptomyces mesophilus</name>
    <dbReference type="NCBI Taxonomy" id="1775132"/>
    <lineage>
        <taxon>Bacteria</taxon>
        <taxon>Bacillati</taxon>
        <taxon>Actinomycetota</taxon>
        <taxon>Actinomycetes</taxon>
        <taxon>Kitasatosporales</taxon>
        <taxon>Streptomycetaceae</taxon>
        <taxon>Streptomyces</taxon>
    </lineage>
</organism>
<dbReference type="SUPFAM" id="SSF51445">
    <property type="entry name" value="(Trans)glycosidases"/>
    <property type="match status" value="1"/>
</dbReference>
<dbReference type="PANTHER" id="PTHR22600:SF57">
    <property type="entry name" value="BETA-N-ACETYLHEXOSAMINIDASE"/>
    <property type="match status" value="1"/>
</dbReference>
<dbReference type="Proteomes" id="UP000481109">
    <property type="component" value="Unassembled WGS sequence"/>
</dbReference>
<evidence type="ECO:0000256" key="1">
    <source>
        <dbReference type="ARBA" id="ARBA00001231"/>
    </source>
</evidence>
<feature type="active site" description="Proton donor" evidence="6">
    <location>
        <position position="283"/>
    </location>
</feature>
<protein>
    <recommendedName>
        <fullName evidence="3">beta-N-acetylhexosaminidase</fullName>
        <ecNumber evidence="3">3.2.1.52</ecNumber>
    </recommendedName>
</protein>
<keyword evidence="5" id="KW-0326">Glycosidase</keyword>
<name>A0A6G4XCD3_9ACTN</name>
<dbReference type="Pfam" id="PF02838">
    <property type="entry name" value="Glyco_hydro_20b"/>
    <property type="match status" value="1"/>
</dbReference>
<dbReference type="InterPro" id="IPR017853">
    <property type="entry name" value="GH"/>
</dbReference>
<dbReference type="PRINTS" id="PR00738">
    <property type="entry name" value="GLHYDRLASE20"/>
</dbReference>
<evidence type="ECO:0000313" key="10">
    <source>
        <dbReference type="Proteomes" id="UP000481109"/>
    </source>
</evidence>
<evidence type="ECO:0000256" key="3">
    <source>
        <dbReference type="ARBA" id="ARBA00012663"/>
    </source>
</evidence>
<comment type="caution">
    <text evidence="9">The sequence shown here is derived from an EMBL/GenBank/DDBJ whole genome shotgun (WGS) entry which is preliminary data.</text>
</comment>
<dbReference type="InterPro" id="IPR025705">
    <property type="entry name" value="Beta_hexosaminidase_sua/sub"/>
</dbReference>
<keyword evidence="4" id="KW-0378">Hydrolase</keyword>